<reference evidence="3" key="1">
    <citation type="journal article" date="2020" name="Stud. Mycol.">
        <title>101 Dothideomycetes genomes: a test case for predicting lifestyles and emergence of pathogens.</title>
        <authorList>
            <person name="Haridas S."/>
            <person name="Albert R."/>
            <person name="Binder M."/>
            <person name="Bloem J."/>
            <person name="Labutti K."/>
            <person name="Salamov A."/>
            <person name="Andreopoulos B."/>
            <person name="Baker S."/>
            <person name="Barry K."/>
            <person name="Bills G."/>
            <person name="Bluhm B."/>
            <person name="Cannon C."/>
            <person name="Castanera R."/>
            <person name="Culley D."/>
            <person name="Daum C."/>
            <person name="Ezra D."/>
            <person name="Gonzalez J."/>
            <person name="Henrissat B."/>
            <person name="Kuo A."/>
            <person name="Liang C."/>
            <person name="Lipzen A."/>
            <person name="Lutzoni F."/>
            <person name="Magnuson J."/>
            <person name="Mondo S."/>
            <person name="Nolan M."/>
            <person name="Ohm R."/>
            <person name="Pangilinan J."/>
            <person name="Park H.-J."/>
            <person name="Ramirez L."/>
            <person name="Alfaro M."/>
            <person name="Sun H."/>
            <person name="Tritt A."/>
            <person name="Yoshinaga Y."/>
            <person name="Zwiers L.-H."/>
            <person name="Turgeon B."/>
            <person name="Goodwin S."/>
            <person name="Spatafora J."/>
            <person name="Crous P."/>
            <person name="Grigoriev I."/>
        </authorList>
    </citation>
    <scope>NUCLEOTIDE SEQUENCE</scope>
    <source>
        <strain evidence="3">CBS 175.79</strain>
    </source>
</reference>
<evidence type="ECO:0000256" key="1">
    <source>
        <dbReference type="SAM" id="Coils"/>
    </source>
</evidence>
<dbReference type="EMBL" id="ML978069">
    <property type="protein sequence ID" value="KAF2016485.1"/>
    <property type="molecule type" value="Genomic_DNA"/>
</dbReference>
<dbReference type="RefSeq" id="XP_033384824.1">
    <property type="nucleotide sequence ID" value="XM_033525931.1"/>
</dbReference>
<feature type="compositionally biased region" description="Polar residues" evidence="2">
    <location>
        <begin position="497"/>
        <end position="509"/>
    </location>
</feature>
<dbReference type="GeneID" id="54283328"/>
<feature type="region of interest" description="Disordered" evidence="2">
    <location>
        <begin position="482"/>
        <end position="509"/>
    </location>
</feature>
<organism evidence="3 4">
    <name type="scientific">Aaosphaeria arxii CBS 175.79</name>
    <dbReference type="NCBI Taxonomy" id="1450172"/>
    <lineage>
        <taxon>Eukaryota</taxon>
        <taxon>Fungi</taxon>
        <taxon>Dikarya</taxon>
        <taxon>Ascomycota</taxon>
        <taxon>Pezizomycotina</taxon>
        <taxon>Dothideomycetes</taxon>
        <taxon>Pleosporomycetidae</taxon>
        <taxon>Pleosporales</taxon>
        <taxon>Pleosporales incertae sedis</taxon>
        <taxon>Aaosphaeria</taxon>
    </lineage>
</organism>
<keyword evidence="1" id="KW-0175">Coiled coil</keyword>
<protein>
    <recommendedName>
        <fullName evidence="5">Fungal N-terminal domain-containing protein</fullName>
    </recommendedName>
</protein>
<proteinExistence type="predicted"/>
<name>A0A6A5XT29_9PLEO</name>
<feature type="compositionally biased region" description="Low complexity" evidence="2">
    <location>
        <begin position="485"/>
        <end position="496"/>
    </location>
</feature>
<evidence type="ECO:0000313" key="4">
    <source>
        <dbReference type="Proteomes" id="UP000799778"/>
    </source>
</evidence>
<keyword evidence="4" id="KW-1185">Reference proteome</keyword>
<sequence length="509" mass="57112">MDPLTITSTVLGISARCITSARALYELREKYKDASMTITAIYSETNVLSTSLAHIQGLCTRNPEALRTTLQEQPQLEATFDQALTGCVLVYSVLDEEIRRLYEGIRQEGVAGAMGRMKFLWKEEAMKDVLMQIRGQQAGLSLLIQALQMSSIHEIRTLIQANMGTMQNAAQRLGQFRNANAQVKAPRSIFENAFDDVASLYSVDSAATSTNFIFDDVVVNSQAYRRALAQSRSSVALGTLVEQSETSSDADTIVDTPLSRTASKYSLPPTLGRRLSPAESVILQDWIEKVSEDASGKQHLAELESLKAEHATLVTKYRNVKRLYFDGQRQKEEQIKEQEMLAAEYSRVVNEKAEFEKENDHLREDADRRAAFFVQHADKRKLLVESHSKELNLKNAKITELEGKVTSENTAFSQLLTRSNEQKATILQLESERDRLQSQGRSLSDSHKNLEDMCDRLKTENEEKELNLQRYKGFEAIIEQLRTLSPAPASPRTPSANQQSLSPGTSPRV</sequence>
<dbReference type="AlphaFoldDB" id="A0A6A5XT29"/>
<gene>
    <name evidence="3" type="ORF">BU24DRAFT_409583</name>
</gene>
<dbReference type="OrthoDB" id="5365701at2759"/>
<evidence type="ECO:0000256" key="2">
    <source>
        <dbReference type="SAM" id="MobiDB-lite"/>
    </source>
</evidence>
<evidence type="ECO:0000313" key="3">
    <source>
        <dbReference type="EMBL" id="KAF2016485.1"/>
    </source>
</evidence>
<accession>A0A6A5XT29</accession>
<dbReference type="Proteomes" id="UP000799778">
    <property type="component" value="Unassembled WGS sequence"/>
</dbReference>
<feature type="coiled-coil region" evidence="1">
    <location>
        <begin position="345"/>
        <end position="467"/>
    </location>
</feature>
<evidence type="ECO:0008006" key="5">
    <source>
        <dbReference type="Google" id="ProtNLM"/>
    </source>
</evidence>